<accession>A0A9Q1LB29</accession>
<dbReference type="AlphaFoldDB" id="A0A9Q1LB29"/>
<gene>
    <name evidence="2" type="ORF">K7X08_026741</name>
</gene>
<protein>
    <submittedName>
        <fullName evidence="2">Uncharacterized protein</fullName>
    </submittedName>
</protein>
<proteinExistence type="predicted"/>
<feature type="coiled-coil region" evidence="1">
    <location>
        <begin position="28"/>
        <end position="62"/>
    </location>
</feature>
<sequence>MNDVSWKCLMSEGMHASNRQLVLTGEGFRLCQEENEDLKAKLDAHDKELQFLRNKIASREKQLAGDLPAMKTELVRMKNDYVRAMQDLEQARA</sequence>
<evidence type="ECO:0000256" key="1">
    <source>
        <dbReference type="SAM" id="Coils"/>
    </source>
</evidence>
<dbReference type="Proteomes" id="UP001152561">
    <property type="component" value="Unassembled WGS sequence"/>
</dbReference>
<keyword evidence="3" id="KW-1185">Reference proteome</keyword>
<dbReference type="OrthoDB" id="10607950at2759"/>
<organism evidence="2 3">
    <name type="scientific">Anisodus acutangulus</name>
    <dbReference type="NCBI Taxonomy" id="402998"/>
    <lineage>
        <taxon>Eukaryota</taxon>
        <taxon>Viridiplantae</taxon>
        <taxon>Streptophyta</taxon>
        <taxon>Embryophyta</taxon>
        <taxon>Tracheophyta</taxon>
        <taxon>Spermatophyta</taxon>
        <taxon>Magnoliopsida</taxon>
        <taxon>eudicotyledons</taxon>
        <taxon>Gunneridae</taxon>
        <taxon>Pentapetalae</taxon>
        <taxon>asterids</taxon>
        <taxon>lamiids</taxon>
        <taxon>Solanales</taxon>
        <taxon>Solanaceae</taxon>
        <taxon>Solanoideae</taxon>
        <taxon>Hyoscyameae</taxon>
        <taxon>Anisodus</taxon>
    </lineage>
</organism>
<comment type="caution">
    <text evidence="2">The sequence shown here is derived from an EMBL/GenBank/DDBJ whole genome shotgun (WGS) entry which is preliminary data.</text>
</comment>
<name>A0A9Q1LB29_9SOLA</name>
<evidence type="ECO:0000313" key="3">
    <source>
        <dbReference type="Proteomes" id="UP001152561"/>
    </source>
</evidence>
<reference evidence="3" key="1">
    <citation type="journal article" date="2023" name="Proc. Natl. Acad. Sci. U.S.A.">
        <title>Genomic and structural basis for evolution of tropane alkaloid biosynthesis.</title>
        <authorList>
            <person name="Wanga Y.-J."/>
            <person name="Taina T."/>
            <person name="Yua J.-Y."/>
            <person name="Lia J."/>
            <person name="Xua B."/>
            <person name="Chenc J."/>
            <person name="D'Auriad J.C."/>
            <person name="Huanga J.-P."/>
            <person name="Huanga S.-X."/>
        </authorList>
    </citation>
    <scope>NUCLEOTIDE SEQUENCE [LARGE SCALE GENOMIC DNA]</scope>
    <source>
        <strain evidence="3">cv. KIB-2019</strain>
    </source>
</reference>
<keyword evidence="1" id="KW-0175">Coiled coil</keyword>
<dbReference type="EMBL" id="JAJAGQ010000021">
    <property type="protein sequence ID" value="KAJ8531307.1"/>
    <property type="molecule type" value="Genomic_DNA"/>
</dbReference>
<evidence type="ECO:0000313" key="2">
    <source>
        <dbReference type="EMBL" id="KAJ8531307.1"/>
    </source>
</evidence>